<proteinExistence type="predicted"/>
<organism evidence="1 2">
    <name type="scientific">Cryptolaemus montrouzieri</name>
    <dbReference type="NCBI Taxonomy" id="559131"/>
    <lineage>
        <taxon>Eukaryota</taxon>
        <taxon>Metazoa</taxon>
        <taxon>Ecdysozoa</taxon>
        <taxon>Arthropoda</taxon>
        <taxon>Hexapoda</taxon>
        <taxon>Insecta</taxon>
        <taxon>Pterygota</taxon>
        <taxon>Neoptera</taxon>
        <taxon>Endopterygota</taxon>
        <taxon>Coleoptera</taxon>
        <taxon>Polyphaga</taxon>
        <taxon>Cucujiformia</taxon>
        <taxon>Coccinelloidea</taxon>
        <taxon>Coccinellidae</taxon>
        <taxon>Scymninae</taxon>
        <taxon>Scymnini</taxon>
        <taxon>Cryptolaemus</taxon>
    </lineage>
</organism>
<evidence type="ECO:0000313" key="1">
    <source>
        <dbReference type="EMBL" id="KAL3274020.1"/>
    </source>
</evidence>
<evidence type="ECO:0000313" key="2">
    <source>
        <dbReference type="Proteomes" id="UP001516400"/>
    </source>
</evidence>
<sequence>EKNIKPECVLSSETIENIPPEEDEEMEALKNASHLKNYVTYINTTALKRRRKEVLNRNTVLDKMRNDRKEYYTMRLEIEKRNYAFRSREWQQA</sequence>
<protein>
    <submittedName>
        <fullName evidence="1">Uncharacterized protein</fullName>
    </submittedName>
</protein>
<dbReference type="EMBL" id="JABFTP020000062">
    <property type="protein sequence ID" value="KAL3274020.1"/>
    <property type="molecule type" value="Genomic_DNA"/>
</dbReference>
<comment type="caution">
    <text evidence="1">The sequence shown here is derived from an EMBL/GenBank/DDBJ whole genome shotgun (WGS) entry which is preliminary data.</text>
</comment>
<accession>A0ABD2N5L4</accession>
<keyword evidence="2" id="KW-1185">Reference proteome</keyword>
<dbReference type="AlphaFoldDB" id="A0ABD2N5L4"/>
<gene>
    <name evidence="1" type="ORF">HHI36_015438</name>
</gene>
<reference evidence="1 2" key="1">
    <citation type="journal article" date="2021" name="BMC Biol.">
        <title>Horizontally acquired antibacterial genes associated with adaptive radiation of ladybird beetles.</title>
        <authorList>
            <person name="Li H.S."/>
            <person name="Tang X.F."/>
            <person name="Huang Y.H."/>
            <person name="Xu Z.Y."/>
            <person name="Chen M.L."/>
            <person name="Du X.Y."/>
            <person name="Qiu B.Y."/>
            <person name="Chen P.T."/>
            <person name="Zhang W."/>
            <person name="Slipinski A."/>
            <person name="Escalona H.E."/>
            <person name="Waterhouse R.M."/>
            <person name="Zwick A."/>
            <person name="Pang H."/>
        </authorList>
    </citation>
    <scope>NUCLEOTIDE SEQUENCE [LARGE SCALE GENOMIC DNA]</scope>
    <source>
        <strain evidence="1">SYSU2018</strain>
    </source>
</reference>
<name>A0ABD2N5L4_9CUCU</name>
<dbReference type="Proteomes" id="UP001516400">
    <property type="component" value="Unassembled WGS sequence"/>
</dbReference>
<feature type="non-terminal residue" evidence="1">
    <location>
        <position position="1"/>
    </location>
</feature>